<keyword evidence="3" id="KW-1185">Reference proteome</keyword>
<dbReference type="Pfam" id="PF00646">
    <property type="entry name" value="F-box"/>
    <property type="match status" value="1"/>
</dbReference>
<dbReference type="CDD" id="cd22157">
    <property type="entry name" value="F-box_AtFBW1-like"/>
    <property type="match status" value="1"/>
</dbReference>
<dbReference type="PANTHER" id="PTHR31672">
    <property type="entry name" value="BNACNNG10540D PROTEIN"/>
    <property type="match status" value="1"/>
</dbReference>
<dbReference type="InterPro" id="IPR036047">
    <property type="entry name" value="F-box-like_dom_sf"/>
</dbReference>
<reference evidence="2 3" key="3">
    <citation type="submission" date="2019-11" db="EMBL/GenBank/DDBJ databases">
        <title>A de novo genome assembly of a pear dwarfing rootstock.</title>
        <authorList>
            <person name="Wang F."/>
            <person name="Wang J."/>
            <person name="Li S."/>
            <person name="Zhang Y."/>
            <person name="Fang M."/>
            <person name="Ma L."/>
            <person name="Zhao Y."/>
            <person name="Jiang S."/>
        </authorList>
    </citation>
    <scope>NUCLEOTIDE SEQUENCE [LARGE SCALE GENOMIC DNA]</scope>
    <source>
        <strain evidence="2">S2</strain>
        <tissue evidence="2">Leaf</tissue>
    </source>
</reference>
<name>A0A5N5GHG8_9ROSA</name>
<proteinExistence type="predicted"/>
<evidence type="ECO:0000259" key="1">
    <source>
        <dbReference type="PROSITE" id="PS50181"/>
    </source>
</evidence>
<dbReference type="InterPro" id="IPR001810">
    <property type="entry name" value="F-box_dom"/>
</dbReference>
<dbReference type="Pfam" id="PF07734">
    <property type="entry name" value="FBA_1"/>
    <property type="match status" value="1"/>
</dbReference>
<dbReference type="Gene3D" id="1.20.1280.50">
    <property type="match status" value="1"/>
</dbReference>
<sequence>MEQQTVVENKPNLPTEIISDILSRLPAKLLCRFKCVSKTWISLITDPSFAQVHYKKLCQNDEVLSQRRRVALVDPGLNSIYSFDLDEFLVRNDDVRDFLLVSEEEMECVYSSDSPENFVTLVSACKGLLFFALRNLEMYLLNPAIRQSKKIPIPPEFGVGVCSKYLFGFGFDDNADDYKVVFGRCFEDGIDFGVHGVKTGAWRVIEGRFPYRRIFNDDSKGTLLNGGFHWLTRRTGGQTPTIMSFRLEEEEVREIQMPSDFVEEDFTYYSLGAFRGCLCVSLWTLQDVGQHEFWVMKEYGVRESWTRIKLSLTMIDSGNIMPTPYQKNDHDMLFAKWVSELCLYNFNDHSFLTLPIPQFHELRDAEVYLESVVSPN</sequence>
<dbReference type="SUPFAM" id="SSF81383">
    <property type="entry name" value="F-box domain"/>
    <property type="match status" value="1"/>
</dbReference>
<dbReference type="AlphaFoldDB" id="A0A5N5GHG8"/>
<protein>
    <submittedName>
        <fullName evidence="2">F-box/kelch-repeat protein</fullName>
    </submittedName>
</protein>
<dbReference type="PROSITE" id="PS50181">
    <property type="entry name" value="FBOX"/>
    <property type="match status" value="1"/>
</dbReference>
<feature type="domain" description="F-box" evidence="1">
    <location>
        <begin position="7"/>
        <end position="57"/>
    </location>
</feature>
<reference evidence="2 3" key="1">
    <citation type="submission" date="2019-09" db="EMBL/GenBank/DDBJ databases">
        <authorList>
            <person name="Ou C."/>
        </authorList>
    </citation>
    <scope>NUCLEOTIDE SEQUENCE [LARGE SCALE GENOMIC DNA]</scope>
    <source>
        <strain evidence="2">S2</strain>
        <tissue evidence="2">Leaf</tissue>
    </source>
</reference>
<accession>A0A5N5GHG8</accession>
<dbReference type="SMART" id="SM00256">
    <property type="entry name" value="FBOX"/>
    <property type="match status" value="1"/>
</dbReference>
<dbReference type="NCBIfam" id="TIGR01640">
    <property type="entry name" value="F_box_assoc_1"/>
    <property type="match status" value="1"/>
</dbReference>
<dbReference type="InterPro" id="IPR006527">
    <property type="entry name" value="F-box-assoc_dom_typ1"/>
</dbReference>
<reference evidence="3" key="2">
    <citation type="submission" date="2019-10" db="EMBL/GenBank/DDBJ databases">
        <title>A de novo genome assembly of a pear dwarfing rootstock.</title>
        <authorList>
            <person name="Wang F."/>
            <person name="Wang J."/>
            <person name="Li S."/>
            <person name="Zhang Y."/>
            <person name="Fang M."/>
            <person name="Ma L."/>
            <person name="Zhao Y."/>
            <person name="Jiang S."/>
        </authorList>
    </citation>
    <scope>NUCLEOTIDE SEQUENCE [LARGE SCALE GENOMIC DNA]</scope>
</reference>
<evidence type="ECO:0000313" key="3">
    <source>
        <dbReference type="Proteomes" id="UP000327157"/>
    </source>
</evidence>
<dbReference type="OrthoDB" id="591557at2759"/>
<organism evidence="2 3">
    <name type="scientific">Pyrus ussuriensis x Pyrus communis</name>
    <dbReference type="NCBI Taxonomy" id="2448454"/>
    <lineage>
        <taxon>Eukaryota</taxon>
        <taxon>Viridiplantae</taxon>
        <taxon>Streptophyta</taxon>
        <taxon>Embryophyta</taxon>
        <taxon>Tracheophyta</taxon>
        <taxon>Spermatophyta</taxon>
        <taxon>Magnoliopsida</taxon>
        <taxon>eudicotyledons</taxon>
        <taxon>Gunneridae</taxon>
        <taxon>Pentapetalae</taxon>
        <taxon>rosids</taxon>
        <taxon>fabids</taxon>
        <taxon>Rosales</taxon>
        <taxon>Rosaceae</taxon>
        <taxon>Amygdaloideae</taxon>
        <taxon>Maleae</taxon>
        <taxon>Pyrus</taxon>
    </lineage>
</organism>
<comment type="caution">
    <text evidence="2">The sequence shown here is derived from an EMBL/GenBank/DDBJ whole genome shotgun (WGS) entry which is preliminary data.</text>
</comment>
<dbReference type="PANTHER" id="PTHR31672:SF13">
    <property type="entry name" value="F-BOX PROTEIN CPR30-LIKE"/>
    <property type="match status" value="1"/>
</dbReference>
<evidence type="ECO:0000313" key="2">
    <source>
        <dbReference type="EMBL" id="KAB2614986.1"/>
    </source>
</evidence>
<dbReference type="InterPro" id="IPR050796">
    <property type="entry name" value="SCF_F-box_component"/>
</dbReference>
<dbReference type="EMBL" id="SMOL01000402">
    <property type="protein sequence ID" value="KAB2614986.1"/>
    <property type="molecule type" value="Genomic_DNA"/>
</dbReference>
<gene>
    <name evidence="2" type="ORF">D8674_021574</name>
</gene>
<dbReference type="Proteomes" id="UP000327157">
    <property type="component" value="Chromosome 3"/>
</dbReference>
<dbReference type="InterPro" id="IPR017451">
    <property type="entry name" value="F-box-assoc_interact_dom"/>
</dbReference>